<evidence type="ECO:0000313" key="2">
    <source>
        <dbReference type="Proteomes" id="UP000219338"/>
    </source>
</evidence>
<dbReference type="GO" id="GO:0031146">
    <property type="term" value="P:SCF-dependent proteasomal ubiquitin-dependent protein catabolic process"/>
    <property type="evidence" value="ECO:0007669"/>
    <property type="project" value="TreeGrafter"/>
</dbReference>
<dbReference type="InterPro" id="IPR036047">
    <property type="entry name" value="F-box-like_dom_sf"/>
</dbReference>
<proteinExistence type="predicted"/>
<organism evidence="1 2">
    <name type="scientific">Armillaria ostoyae</name>
    <name type="common">Armillaria root rot fungus</name>
    <dbReference type="NCBI Taxonomy" id="47428"/>
    <lineage>
        <taxon>Eukaryota</taxon>
        <taxon>Fungi</taxon>
        <taxon>Dikarya</taxon>
        <taxon>Basidiomycota</taxon>
        <taxon>Agaricomycotina</taxon>
        <taxon>Agaricomycetes</taxon>
        <taxon>Agaricomycetidae</taxon>
        <taxon>Agaricales</taxon>
        <taxon>Marasmiineae</taxon>
        <taxon>Physalacriaceae</taxon>
        <taxon>Armillaria</taxon>
    </lineage>
</organism>
<sequence length="1228" mass="138902">MVENPSAGSSGAPRVRKFMDEQKMFMSFRTAAQIMLGGDFLRKARLRSSVTILLFIYCSTNQFLAYTTRTLITCCWIYSPASASLASCLYHPRAALSLTLTSPLRSIVVDDSVSEDYEPLQARFYNFYLPGSPSKSHGYLSATGTNMDTCPKCEFGALRLYTPSIDAIGLLRSGVSSLHISRDSLLNDVAHLQEELRHIEPLYIQIRDRRNKLLKDLRDYKAFLAPIRTLPPETLLQIFKLASFHNDPLHAPWILGHVCSLWQSLSRSCPSLWTRIRFSDEYCSSSAFQEKYISLSQDLPVHLFIDGEPHDKRVRAILKGLMMHSERWETLELNMEGEQIYRLLNLASSPAVQLMKFHLSLRFGTCLPKFRQEVLSNLFSSSPIQDASLPKIFYSHIPINLTELRKFHIYSSSPAELYSILQRAQHLTKFTVTPGPGSHRLTLPSTYSDMSHTAVRKLSFSISGEIQDNINNIPFPFSHITLPALRQFDILLGENFRSRLDNLGTLDHSGMIDFLHRSQCNLTTITLDVPTAVETFLLPILAQSPGLRKLHIFVNTSVAKDVFELSETGFARLSSPLTSILLYESSFQAVFFVLLVPPTKLISVTSHIFQDTSSKPSFRKSIAQQQCFVFPFLALAAQHLDIHVFDPPPGSILGVLSEEDVFGMDNKRFTGFVSDLDFPRTRKVSSQFSFRGAEMDDCPKCEFDAIDSYIPSVNATELLQSGFSLLDVCQASILNDIENLERELQSVDPLFLQIRDRRDKLLKDLDGCRALLTPVRRLPQETLLQIFDLASSESPCRDDSPWCLGEVCSTWRSISRSCPSLWTRIHISQSYRHCPTFLEKYASLSRDLPLRLSINRDLGGKRYRGLLLHSERLGSLDLSMSREELSDLLSLASSAALWLTKICISLYGVDESEINQAVLTNIFSSSPLTEAYLQRIPYSSMPINTAKLRKYHVYSYDPAELHSKLHEAHHLTEFSVTMAPAPRHFVANIPPITYTHIHYHTSLQRISFVVTLENTRRRSKIPLIFNYVSLPALQQFDILAQEDQPLFGILLATFEPDEYSHIVDLFRRSECNLTTVTLGVPVSVEALLVPILAQSPALQKLDIFVNASIAGDVFKVLTLEQGMAQHLKELRIKEAPIRTATSGILEEANEFHSMVTSRSYGDSGLETLVLSLRSRWWGDWPLALPVAQDSPFRDLFRMKEKGLHIELLLDEKDCLVDSEARVEFFGPN</sequence>
<dbReference type="SUPFAM" id="SSF81383">
    <property type="entry name" value="F-box domain"/>
    <property type="match status" value="2"/>
</dbReference>
<keyword evidence="2" id="KW-1185">Reference proteome</keyword>
<dbReference type="AlphaFoldDB" id="A0A284S7J9"/>
<dbReference type="OrthoDB" id="3219769at2759"/>
<evidence type="ECO:0008006" key="3">
    <source>
        <dbReference type="Google" id="ProtNLM"/>
    </source>
</evidence>
<reference evidence="2" key="1">
    <citation type="journal article" date="2017" name="Nat. Ecol. Evol.">
        <title>Genome expansion and lineage-specific genetic innovations in the forest pathogenic fungi Armillaria.</title>
        <authorList>
            <person name="Sipos G."/>
            <person name="Prasanna A.N."/>
            <person name="Walter M.C."/>
            <person name="O'Connor E."/>
            <person name="Balint B."/>
            <person name="Krizsan K."/>
            <person name="Kiss B."/>
            <person name="Hess J."/>
            <person name="Varga T."/>
            <person name="Slot J."/>
            <person name="Riley R."/>
            <person name="Boka B."/>
            <person name="Rigling D."/>
            <person name="Barry K."/>
            <person name="Lee J."/>
            <person name="Mihaltcheva S."/>
            <person name="LaButti K."/>
            <person name="Lipzen A."/>
            <person name="Waldron R."/>
            <person name="Moloney N.M."/>
            <person name="Sperisen C."/>
            <person name="Kredics L."/>
            <person name="Vagvoelgyi C."/>
            <person name="Patrignani A."/>
            <person name="Fitzpatrick D."/>
            <person name="Nagy I."/>
            <person name="Doyle S."/>
            <person name="Anderson J.B."/>
            <person name="Grigoriev I.V."/>
            <person name="Gueldener U."/>
            <person name="Muensterkoetter M."/>
            <person name="Nagy L.G."/>
        </authorList>
    </citation>
    <scope>NUCLEOTIDE SEQUENCE [LARGE SCALE GENOMIC DNA]</scope>
    <source>
        <strain evidence="2">C18/9</strain>
    </source>
</reference>
<dbReference type="Gene3D" id="1.20.1280.50">
    <property type="match status" value="2"/>
</dbReference>
<evidence type="ECO:0000313" key="1">
    <source>
        <dbReference type="EMBL" id="SJL16981.1"/>
    </source>
</evidence>
<dbReference type="PANTHER" id="PTHR16134">
    <property type="entry name" value="F-BOX/TPR REPEAT PROTEIN POF3"/>
    <property type="match status" value="1"/>
</dbReference>
<accession>A0A284S7J9</accession>
<gene>
    <name evidence="1" type="ORF">ARMOST_20519</name>
</gene>
<protein>
    <recommendedName>
        <fullName evidence="3">F-box domain-containing protein</fullName>
    </recommendedName>
</protein>
<name>A0A284S7J9_ARMOS</name>
<dbReference type="PANTHER" id="PTHR16134:SF148">
    <property type="entry name" value="S-PHASE KINASE-ASSOCIATED PROTEIN 2, ISOFORM A"/>
    <property type="match status" value="1"/>
</dbReference>
<dbReference type="EMBL" id="FUEG01000039">
    <property type="protein sequence ID" value="SJL16981.1"/>
    <property type="molecule type" value="Genomic_DNA"/>
</dbReference>
<dbReference type="GO" id="GO:0019005">
    <property type="term" value="C:SCF ubiquitin ligase complex"/>
    <property type="evidence" value="ECO:0007669"/>
    <property type="project" value="TreeGrafter"/>
</dbReference>
<dbReference type="Proteomes" id="UP000219338">
    <property type="component" value="Unassembled WGS sequence"/>
</dbReference>
<dbReference type="STRING" id="47428.A0A284S7J9"/>